<evidence type="ECO:0000256" key="6">
    <source>
        <dbReference type="ARBA" id="ARBA00022833"/>
    </source>
</evidence>
<evidence type="ECO:0000256" key="2">
    <source>
        <dbReference type="ARBA" id="ARBA00002904"/>
    </source>
</evidence>
<feature type="domain" description="Alpha-carbonic anhydrase" evidence="10">
    <location>
        <begin position="92"/>
        <end position="342"/>
    </location>
</feature>
<name>A0A8H5HAS1_9AGAR</name>
<dbReference type="SUPFAM" id="SSF51069">
    <property type="entry name" value="Carbonic anhydrase"/>
    <property type="match status" value="1"/>
</dbReference>
<evidence type="ECO:0000256" key="3">
    <source>
        <dbReference type="ARBA" id="ARBA00010718"/>
    </source>
</evidence>
<dbReference type="GO" id="GO:0004089">
    <property type="term" value="F:carbonate dehydratase activity"/>
    <property type="evidence" value="ECO:0007669"/>
    <property type="project" value="UniProtKB-UniRule"/>
</dbReference>
<keyword evidence="6 9" id="KW-0862">Zinc</keyword>
<evidence type="ECO:0000259" key="10">
    <source>
        <dbReference type="PROSITE" id="PS51144"/>
    </source>
</evidence>
<dbReference type="PROSITE" id="PS51144">
    <property type="entry name" value="ALPHA_CA_2"/>
    <property type="match status" value="1"/>
</dbReference>
<gene>
    <name evidence="11" type="ORF">D9615_006127</name>
</gene>
<dbReference type="InterPro" id="IPR023561">
    <property type="entry name" value="Carbonic_anhydrase_a-class"/>
</dbReference>
<dbReference type="PANTHER" id="PTHR18952">
    <property type="entry name" value="CARBONIC ANHYDRASE"/>
    <property type="match status" value="1"/>
</dbReference>
<comment type="catalytic activity">
    <reaction evidence="8 9">
        <text>hydrogencarbonate + H(+) = CO2 + H2O</text>
        <dbReference type="Rhea" id="RHEA:10748"/>
        <dbReference type="ChEBI" id="CHEBI:15377"/>
        <dbReference type="ChEBI" id="CHEBI:15378"/>
        <dbReference type="ChEBI" id="CHEBI:16526"/>
        <dbReference type="ChEBI" id="CHEBI:17544"/>
        <dbReference type="EC" id="4.2.1.1"/>
    </reaction>
</comment>
<evidence type="ECO:0000256" key="4">
    <source>
        <dbReference type="ARBA" id="ARBA00012925"/>
    </source>
</evidence>
<dbReference type="InterPro" id="IPR018338">
    <property type="entry name" value="Carbonic_anhydrase_a-class_CS"/>
</dbReference>
<dbReference type="InterPro" id="IPR036398">
    <property type="entry name" value="CA_dom_sf"/>
</dbReference>
<dbReference type="CDD" id="cd03124">
    <property type="entry name" value="alpha_CA_prokaryotic_like"/>
    <property type="match status" value="1"/>
</dbReference>
<dbReference type="Gene3D" id="3.10.200.10">
    <property type="entry name" value="Alpha carbonic anhydrase"/>
    <property type="match status" value="1"/>
</dbReference>
<organism evidence="11 12">
    <name type="scientific">Tricholomella constricta</name>
    <dbReference type="NCBI Taxonomy" id="117010"/>
    <lineage>
        <taxon>Eukaryota</taxon>
        <taxon>Fungi</taxon>
        <taxon>Dikarya</taxon>
        <taxon>Basidiomycota</taxon>
        <taxon>Agaricomycotina</taxon>
        <taxon>Agaricomycetes</taxon>
        <taxon>Agaricomycetidae</taxon>
        <taxon>Agaricales</taxon>
        <taxon>Tricholomatineae</taxon>
        <taxon>Lyophyllaceae</taxon>
        <taxon>Tricholomella</taxon>
    </lineage>
</organism>
<dbReference type="GO" id="GO:0008270">
    <property type="term" value="F:zinc ion binding"/>
    <property type="evidence" value="ECO:0007669"/>
    <property type="project" value="UniProtKB-UniRule"/>
</dbReference>
<dbReference type="Pfam" id="PF00194">
    <property type="entry name" value="Carb_anhydrase"/>
    <property type="match status" value="1"/>
</dbReference>
<dbReference type="EMBL" id="JAACJP010000014">
    <property type="protein sequence ID" value="KAF5380101.1"/>
    <property type="molecule type" value="Genomic_DNA"/>
</dbReference>
<comment type="cofactor">
    <cofactor evidence="1 9">
        <name>Zn(2+)</name>
        <dbReference type="ChEBI" id="CHEBI:29105"/>
    </cofactor>
</comment>
<dbReference type="PANTHER" id="PTHR18952:SF265">
    <property type="entry name" value="CARBONIC ANHYDRASE"/>
    <property type="match status" value="1"/>
</dbReference>
<sequence length="355" mass="39025">MGLKELAAVYSGLDIDSDNTKSLKDTRVALNPLVSMQPHAEKLTATPARRVVPPKPTTLILSFLIFIYLTLHLAHGASLRDLWPLSRSYRASNFTYTGATGPLGWAGLSKANAACSISKLQSPINLDAAVGGAHPRNIIIAFPDFNEGAEIENTGQTLEVHVRGMATTATTHLDGKAYALDRFHFHTPSEHRIEEEYFPMEVHFVHHAVDGTRLVLATLFELTTDNTTTELLTAVTQNISALTAPGTRTRTGALLFEPLAAHFQVGALYRYTGSLTTPPCTDGVTWLVASEPLTLNVPTFLAFKKVMRFNARYTQNTPGQENLLEMAARQLPHRGRIWNWNWNRNMKGGSVLGLP</sequence>
<proteinExistence type="inferred from homology"/>
<dbReference type="EC" id="4.2.1.1" evidence="4 9"/>
<dbReference type="OrthoDB" id="429145at2759"/>
<keyword evidence="7 9" id="KW-0456">Lyase</keyword>
<dbReference type="PROSITE" id="PS00162">
    <property type="entry name" value="ALPHA_CA_1"/>
    <property type="match status" value="1"/>
</dbReference>
<comment type="similarity">
    <text evidence="3 9">Belongs to the alpha-carbonic anhydrase family.</text>
</comment>
<dbReference type="InterPro" id="IPR001148">
    <property type="entry name" value="CA_dom"/>
</dbReference>
<evidence type="ECO:0000256" key="1">
    <source>
        <dbReference type="ARBA" id="ARBA00001947"/>
    </source>
</evidence>
<evidence type="ECO:0000313" key="11">
    <source>
        <dbReference type="EMBL" id="KAF5380101.1"/>
    </source>
</evidence>
<evidence type="ECO:0000256" key="7">
    <source>
        <dbReference type="ARBA" id="ARBA00023239"/>
    </source>
</evidence>
<evidence type="ECO:0000256" key="8">
    <source>
        <dbReference type="ARBA" id="ARBA00048348"/>
    </source>
</evidence>
<reference evidence="11 12" key="1">
    <citation type="journal article" date="2020" name="ISME J.">
        <title>Uncovering the hidden diversity of litter-decomposition mechanisms in mushroom-forming fungi.</title>
        <authorList>
            <person name="Floudas D."/>
            <person name="Bentzer J."/>
            <person name="Ahren D."/>
            <person name="Johansson T."/>
            <person name="Persson P."/>
            <person name="Tunlid A."/>
        </authorList>
    </citation>
    <scope>NUCLEOTIDE SEQUENCE [LARGE SCALE GENOMIC DNA]</scope>
    <source>
        <strain evidence="11 12">CBS 661.87</strain>
    </source>
</reference>
<protein>
    <recommendedName>
        <fullName evidence="4 9">Carbonic anhydrase</fullName>
        <ecNumber evidence="4 9">4.2.1.1</ecNumber>
    </recommendedName>
</protein>
<dbReference type="SMART" id="SM01057">
    <property type="entry name" value="Carb_anhydrase"/>
    <property type="match status" value="1"/>
</dbReference>
<evidence type="ECO:0000313" key="12">
    <source>
        <dbReference type="Proteomes" id="UP000565441"/>
    </source>
</evidence>
<evidence type="ECO:0000256" key="9">
    <source>
        <dbReference type="RuleBase" id="RU367011"/>
    </source>
</evidence>
<dbReference type="Proteomes" id="UP000565441">
    <property type="component" value="Unassembled WGS sequence"/>
</dbReference>
<keyword evidence="5 9" id="KW-0479">Metal-binding</keyword>
<keyword evidence="12" id="KW-1185">Reference proteome</keyword>
<dbReference type="InterPro" id="IPR041891">
    <property type="entry name" value="Alpha_CA_prokaryot-like"/>
</dbReference>
<comment type="caution">
    <text evidence="11">The sequence shown here is derived from an EMBL/GenBank/DDBJ whole genome shotgun (WGS) entry which is preliminary data.</text>
</comment>
<dbReference type="AlphaFoldDB" id="A0A8H5HAS1"/>
<evidence type="ECO:0000256" key="5">
    <source>
        <dbReference type="ARBA" id="ARBA00022723"/>
    </source>
</evidence>
<comment type="function">
    <text evidence="2 9">Reversible hydration of carbon dioxide.</text>
</comment>
<accession>A0A8H5HAS1</accession>